<dbReference type="AlphaFoldDB" id="A0A9X1MQ93"/>
<sequence length="148" mass="15879">MEETPESLEDSLVHEVWRQDLAAVQRLLDAGANPNIPGRNCSSAIMCAGENDETGEIVRALVAAGADVNLQDDSGWTPLHQAVDMAIDGANQMDRTEIDWTTVGVFLELGANPNLADKYGRTVADIASAYGDNAKQSFDDFLRTRGAG</sequence>
<dbReference type="PANTHER" id="PTHR24171">
    <property type="entry name" value="ANKYRIN REPEAT DOMAIN-CONTAINING PROTEIN 39-RELATED"/>
    <property type="match status" value="1"/>
</dbReference>
<dbReference type="PANTHER" id="PTHR24171:SF8">
    <property type="entry name" value="BRCA1-ASSOCIATED RING DOMAIN PROTEIN 1"/>
    <property type="match status" value="1"/>
</dbReference>
<proteinExistence type="predicted"/>
<dbReference type="Pfam" id="PF12796">
    <property type="entry name" value="Ank_2"/>
    <property type="match status" value="1"/>
</dbReference>
<dbReference type="Gene3D" id="1.25.40.20">
    <property type="entry name" value="Ankyrin repeat-containing domain"/>
    <property type="match status" value="1"/>
</dbReference>
<dbReference type="RefSeq" id="WP_230221628.1">
    <property type="nucleotide sequence ID" value="NZ_JAJKFT010000010.1"/>
</dbReference>
<dbReference type="SMART" id="SM00248">
    <property type="entry name" value="ANK"/>
    <property type="match status" value="3"/>
</dbReference>
<dbReference type="Proteomes" id="UP001139103">
    <property type="component" value="Unassembled WGS sequence"/>
</dbReference>
<keyword evidence="1" id="KW-0677">Repeat</keyword>
<evidence type="ECO:0000313" key="5">
    <source>
        <dbReference type="Proteomes" id="UP001139103"/>
    </source>
</evidence>
<gene>
    <name evidence="4" type="ORF">LOC68_18890</name>
</gene>
<organism evidence="4 5">
    <name type="scientific">Blastopirellula sediminis</name>
    <dbReference type="NCBI Taxonomy" id="2894196"/>
    <lineage>
        <taxon>Bacteria</taxon>
        <taxon>Pseudomonadati</taxon>
        <taxon>Planctomycetota</taxon>
        <taxon>Planctomycetia</taxon>
        <taxon>Pirellulales</taxon>
        <taxon>Pirellulaceae</taxon>
        <taxon>Blastopirellula</taxon>
    </lineage>
</organism>
<name>A0A9X1MQ93_9BACT</name>
<dbReference type="SUPFAM" id="SSF48403">
    <property type="entry name" value="Ankyrin repeat"/>
    <property type="match status" value="1"/>
</dbReference>
<comment type="caution">
    <text evidence="4">The sequence shown here is derived from an EMBL/GenBank/DDBJ whole genome shotgun (WGS) entry which is preliminary data.</text>
</comment>
<dbReference type="InterPro" id="IPR036770">
    <property type="entry name" value="Ankyrin_rpt-contain_sf"/>
</dbReference>
<evidence type="ECO:0000256" key="1">
    <source>
        <dbReference type="ARBA" id="ARBA00022737"/>
    </source>
</evidence>
<accession>A0A9X1MQ93</accession>
<evidence type="ECO:0000313" key="4">
    <source>
        <dbReference type="EMBL" id="MCC9630467.1"/>
    </source>
</evidence>
<keyword evidence="5" id="KW-1185">Reference proteome</keyword>
<protein>
    <submittedName>
        <fullName evidence="4">Ankyrin repeat domain-containing protein</fullName>
    </submittedName>
</protein>
<evidence type="ECO:0000256" key="3">
    <source>
        <dbReference type="PROSITE-ProRule" id="PRU00023"/>
    </source>
</evidence>
<evidence type="ECO:0000256" key="2">
    <source>
        <dbReference type="ARBA" id="ARBA00023043"/>
    </source>
</evidence>
<feature type="repeat" description="ANK" evidence="3">
    <location>
        <begin position="40"/>
        <end position="73"/>
    </location>
</feature>
<dbReference type="PROSITE" id="PS50088">
    <property type="entry name" value="ANK_REPEAT"/>
    <property type="match status" value="1"/>
</dbReference>
<dbReference type="InterPro" id="IPR002110">
    <property type="entry name" value="Ankyrin_rpt"/>
</dbReference>
<reference evidence="4" key="1">
    <citation type="submission" date="2021-11" db="EMBL/GenBank/DDBJ databases">
        <title>Genome sequence.</title>
        <authorList>
            <person name="Sun Q."/>
        </authorList>
    </citation>
    <scope>NUCLEOTIDE SEQUENCE</scope>
    <source>
        <strain evidence="4">JC732</strain>
    </source>
</reference>
<keyword evidence="2 3" id="KW-0040">ANK repeat</keyword>
<dbReference type="GO" id="GO:0085020">
    <property type="term" value="P:protein K6-linked ubiquitination"/>
    <property type="evidence" value="ECO:0007669"/>
    <property type="project" value="TreeGrafter"/>
</dbReference>
<dbReference type="GO" id="GO:0004842">
    <property type="term" value="F:ubiquitin-protein transferase activity"/>
    <property type="evidence" value="ECO:0007669"/>
    <property type="project" value="TreeGrafter"/>
</dbReference>
<dbReference type="EMBL" id="JAJKFT010000010">
    <property type="protein sequence ID" value="MCC9630467.1"/>
    <property type="molecule type" value="Genomic_DNA"/>
</dbReference>